<evidence type="ECO:0000313" key="1">
    <source>
        <dbReference type="EMBL" id="MBW0504364.1"/>
    </source>
</evidence>
<reference evidence="1" key="1">
    <citation type="submission" date="2021-03" db="EMBL/GenBank/DDBJ databases">
        <title>Draft genome sequence of rust myrtle Austropuccinia psidii MF-1, a brazilian biotype.</title>
        <authorList>
            <person name="Quecine M.C."/>
            <person name="Pachon D.M.R."/>
            <person name="Bonatelli M.L."/>
            <person name="Correr F.H."/>
            <person name="Franceschini L.M."/>
            <person name="Leite T.F."/>
            <person name="Margarido G.R.A."/>
            <person name="Almeida C.A."/>
            <person name="Ferrarezi J.A."/>
            <person name="Labate C.A."/>
        </authorList>
    </citation>
    <scope>NUCLEOTIDE SEQUENCE</scope>
    <source>
        <strain evidence="1">MF-1</strain>
    </source>
</reference>
<comment type="caution">
    <text evidence="1">The sequence shown here is derived from an EMBL/GenBank/DDBJ whole genome shotgun (WGS) entry which is preliminary data.</text>
</comment>
<accession>A0A9Q3DJB5</accession>
<organism evidence="1 2">
    <name type="scientific">Austropuccinia psidii MF-1</name>
    <dbReference type="NCBI Taxonomy" id="1389203"/>
    <lineage>
        <taxon>Eukaryota</taxon>
        <taxon>Fungi</taxon>
        <taxon>Dikarya</taxon>
        <taxon>Basidiomycota</taxon>
        <taxon>Pucciniomycotina</taxon>
        <taxon>Pucciniomycetes</taxon>
        <taxon>Pucciniales</taxon>
        <taxon>Sphaerophragmiaceae</taxon>
        <taxon>Austropuccinia</taxon>
    </lineage>
</organism>
<evidence type="ECO:0000313" key="2">
    <source>
        <dbReference type="Proteomes" id="UP000765509"/>
    </source>
</evidence>
<dbReference type="InterPro" id="IPR036397">
    <property type="entry name" value="RNaseH_sf"/>
</dbReference>
<gene>
    <name evidence="1" type="ORF">O181_044079</name>
</gene>
<dbReference type="Gene3D" id="3.30.420.10">
    <property type="entry name" value="Ribonuclease H-like superfamily/Ribonuclease H"/>
    <property type="match status" value="1"/>
</dbReference>
<dbReference type="EMBL" id="AVOT02017883">
    <property type="protein sequence ID" value="MBW0504364.1"/>
    <property type="molecule type" value="Genomic_DNA"/>
</dbReference>
<keyword evidence="2" id="KW-1185">Reference proteome</keyword>
<name>A0A9Q3DJB5_9BASI</name>
<dbReference type="SUPFAM" id="SSF53098">
    <property type="entry name" value="Ribonuclease H-like"/>
    <property type="match status" value="1"/>
</dbReference>
<proteinExistence type="predicted"/>
<dbReference type="Proteomes" id="UP000765509">
    <property type="component" value="Unassembled WGS sequence"/>
</dbReference>
<dbReference type="GO" id="GO:0003676">
    <property type="term" value="F:nucleic acid binding"/>
    <property type="evidence" value="ECO:0007669"/>
    <property type="project" value="InterPro"/>
</dbReference>
<protein>
    <recommendedName>
        <fullName evidence="3">Integrase catalytic domain-containing protein</fullName>
    </recommendedName>
</protein>
<sequence length="101" mass="11627">MLIQIQEPKFPCETAHMNWVTDLPPGGERSLNAFLVLADSLFETNLSFSTAYHPQNDGLAERMIQNLEEMVRRFCAYGPEFKDSDGFTYDWYTLISALELE</sequence>
<dbReference type="AlphaFoldDB" id="A0A9Q3DJB5"/>
<dbReference type="InterPro" id="IPR012337">
    <property type="entry name" value="RNaseH-like_sf"/>
</dbReference>
<evidence type="ECO:0008006" key="3">
    <source>
        <dbReference type="Google" id="ProtNLM"/>
    </source>
</evidence>